<name>A0A6A0A4X1_HAELA</name>
<dbReference type="InterPro" id="IPR015943">
    <property type="entry name" value="WD40/YVTN_repeat-like_dom_sf"/>
</dbReference>
<dbReference type="PROSITE" id="PS00678">
    <property type="entry name" value="WD_REPEATS_1"/>
    <property type="match status" value="1"/>
</dbReference>
<comment type="caution">
    <text evidence="4">The sequence shown here is derived from an EMBL/GenBank/DDBJ whole genome shotgun (WGS) entry which is preliminary data.</text>
</comment>
<dbReference type="Proteomes" id="UP000485058">
    <property type="component" value="Unassembled WGS sequence"/>
</dbReference>
<dbReference type="PROSITE" id="PS50082">
    <property type="entry name" value="WD_REPEATS_2"/>
    <property type="match status" value="2"/>
</dbReference>
<keyword evidence="1 3" id="KW-0853">WD repeat</keyword>
<dbReference type="PROSITE" id="PS50294">
    <property type="entry name" value="WD_REPEATS_REGION"/>
    <property type="match status" value="1"/>
</dbReference>
<accession>A0A6A0A4X1</accession>
<keyword evidence="2" id="KW-0677">Repeat</keyword>
<dbReference type="InterPro" id="IPR001680">
    <property type="entry name" value="WD40_rpt"/>
</dbReference>
<organism evidence="4 5">
    <name type="scientific">Haematococcus lacustris</name>
    <name type="common">Green alga</name>
    <name type="synonym">Haematococcus pluvialis</name>
    <dbReference type="NCBI Taxonomy" id="44745"/>
    <lineage>
        <taxon>Eukaryota</taxon>
        <taxon>Viridiplantae</taxon>
        <taxon>Chlorophyta</taxon>
        <taxon>core chlorophytes</taxon>
        <taxon>Chlorophyceae</taxon>
        <taxon>CS clade</taxon>
        <taxon>Chlamydomonadales</taxon>
        <taxon>Haematococcaceae</taxon>
        <taxon>Haematococcus</taxon>
    </lineage>
</organism>
<feature type="repeat" description="WD" evidence="3">
    <location>
        <begin position="24"/>
        <end position="58"/>
    </location>
</feature>
<dbReference type="PANTHER" id="PTHR19848">
    <property type="entry name" value="WD40 REPEAT PROTEIN"/>
    <property type="match status" value="1"/>
</dbReference>
<feature type="non-terminal residue" evidence="4">
    <location>
        <position position="1"/>
    </location>
</feature>
<reference evidence="4 5" key="1">
    <citation type="submission" date="2020-02" db="EMBL/GenBank/DDBJ databases">
        <title>Draft genome sequence of Haematococcus lacustris strain NIES-144.</title>
        <authorList>
            <person name="Morimoto D."/>
            <person name="Nakagawa S."/>
            <person name="Yoshida T."/>
            <person name="Sawayama S."/>
        </authorList>
    </citation>
    <scope>NUCLEOTIDE SEQUENCE [LARGE SCALE GENOMIC DNA]</scope>
    <source>
        <strain evidence="4 5">NIES-144</strain>
    </source>
</reference>
<feature type="non-terminal residue" evidence="4">
    <location>
        <position position="170"/>
    </location>
</feature>
<evidence type="ECO:0000313" key="4">
    <source>
        <dbReference type="EMBL" id="GFH26662.1"/>
    </source>
</evidence>
<sequence>MQTTPRASARKERKVSIVLRRSEELKHCAGVECVLAPPDSGLLFTASRDSTVKRWNINPGVKPTCDATFEGHADWVNSLALVNNLLFSCSNDTTVRVWDSNTGYHHAALTYHSDYVTCLAAAPERNSIVSAGLRGEIFLIDIAVGEAAGPLFKPLRLHWLGGTGSGTAFQ</sequence>
<dbReference type="Pfam" id="PF00400">
    <property type="entry name" value="WD40"/>
    <property type="match status" value="2"/>
</dbReference>
<dbReference type="InterPro" id="IPR019775">
    <property type="entry name" value="WD40_repeat_CS"/>
</dbReference>
<proteinExistence type="predicted"/>
<feature type="repeat" description="WD" evidence="3">
    <location>
        <begin position="69"/>
        <end position="108"/>
    </location>
</feature>
<dbReference type="Gene3D" id="2.130.10.10">
    <property type="entry name" value="YVTN repeat-like/Quinoprotein amine dehydrogenase"/>
    <property type="match status" value="1"/>
</dbReference>
<gene>
    <name evidence="4" type="ORF">HaLaN_24845</name>
</gene>
<dbReference type="EMBL" id="BLLF01003196">
    <property type="protein sequence ID" value="GFH26662.1"/>
    <property type="molecule type" value="Genomic_DNA"/>
</dbReference>
<evidence type="ECO:0000256" key="2">
    <source>
        <dbReference type="ARBA" id="ARBA00022737"/>
    </source>
</evidence>
<evidence type="ECO:0000313" key="5">
    <source>
        <dbReference type="Proteomes" id="UP000485058"/>
    </source>
</evidence>
<dbReference type="SMART" id="SM00320">
    <property type="entry name" value="WD40"/>
    <property type="match status" value="3"/>
</dbReference>
<dbReference type="SUPFAM" id="SSF50978">
    <property type="entry name" value="WD40 repeat-like"/>
    <property type="match status" value="1"/>
</dbReference>
<evidence type="ECO:0000256" key="3">
    <source>
        <dbReference type="PROSITE-ProRule" id="PRU00221"/>
    </source>
</evidence>
<keyword evidence="5" id="KW-1185">Reference proteome</keyword>
<dbReference type="PANTHER" id="PTHR19848:SF8">
    <property type="entry name" value="F-BOX AND WD REPEAT DOMAIN CONTAINING 7"/>
    <property type="match status" value="1"/>
</dbReference>
<protein>
    <submittedName>
        <fullName evidence="4">Uncharacterized protein</fullName>
    </submittedName>
</protein>
<dbReference type="AlphaFoldDB" id="A0A6A0A4X1"/>
<evidence type="ECO:0000256" key="1">
    <source>
        <dbReference type="ARBA" id="ARBA00022574"/>
    </source>
</evidence>
<dbReference type="InterPro" id="IPR036322">
    <property type="entry name" value="WD40_repeat_dom_sf"/>
</dbReference>